<dbReference type="EMBL" id="JAKFGM010000002">
    <property type="protein sequence ID" value="MCF2514910.1"/>
    <property type="molecule type" value="Genomic_DNA"/>
</dbReference>
<dbReference type="AlphaFoldDB" id="A0A9X1QKU0"/>
<keyword evidence="1" id="KW-0472">Membrane</keyword>
<feature type="transmembrane region" description="Helical" evidence="1">
    <location>
        <begin position="80"/>
        <end position="100"/>
    </location>
</feature>
<evidence type="ECO:0000256" key="1">
    <source>
        <dbReference type="SAM" id="Phobius"/>
    </source>
</evidence>
<feature type="transmembrane region" description="Helical" evidence="1">
    <location>
        <begin position="176"/>
        <end position="198"/>
    </location>
</feature>
<accession>A0A9X1QKU0</accession>
<reference evidence="2" key="1">
    <citation type="submission" date="2022-01" db="EMBL/GenBank/DDBJ databases">
        <authorList>
            <person name="Jo J.-H."/>
            <person name="Im W.-T."/>
        </authorList>
    </citation>
    <scope>NUCLEOTIDE SEQUENCE</scope>
    <source>
        <strain evidence="2">G124</strain>
    </source>
</reference>
<protein>
    <submittedName>
        <fullName evidence="2">Uncharacterized protein</fullName>
    </submittedName>
</protein>
<evidence type="ECO:0000313" key="3">
    <source>
        <dbReference type="Proteomes" id="UP001139410"/>
    </source>
</evidence>
<feature type="transmembrane region" description="Helical" evidence="1">
    <location>
        <begin position="48"/>
        <end position="68"/>
    </location>
</feature>
<proteinExistence type="predicted"/>
<dbReference type="Proteomes" id="UP001139410">
    <property type="component" value="Unassembled WGS sequence"/>
</dbReference>
<sequence>MDNLNWVFSLYAVVLGLTLAEILTGFARSIRRRHNAALDGYKDVRLGLLTPLLAIWLMFDISSFWLVAWTLQDAMSVNPLTLAFGLLVSSFYYVAGSWIFPEGDAARTDLDNHYFRQKSFVFGLVLASNLLTYLGRSWLMGTFGIRGFGQYDYSMFVLYFLLQLAGILIRGRMANLAVLVCLLLLTIDFNLGLGIRIVNAIS</sequence>
<feature type="transmembrane region" description="Helical" evidence="1">
    <location>
        <begin position="120"/>
        <end position="139"/>
    </location>
</feature>
<evidence type="ECO:0000313" key="2">
    <source>
        <dbReference type="EMBL" id="MCF2514910.1"/>
    </source>
</evidence>
<keyword evidence="3" id="KW-1185">Reference proteome</keyword>
<comment type="caution">
    <text evidence="2">The sequence shown here is derived from an EMBL/GenBank/DDBJ whole genome shotgun (WGS) entry which is preliminary data.</text>
</comment>
<feature type="transmembrane region" description="Helical" evidence="1">
    <location>
        <begin position="151"/>
        <end position="169"/>
    </location>
</feature>
<name>A0A9X1QKU0_9SPHN</name>
<dbReference type="RefSeq" id="WP_235067406.1">
    <property type="nucleotide sequence ID" value="NZ_JAKFGM010000002.1"/>
</dbReference>
<keyword evidence="1" id="KW-1133">Transmembrane helix</keyword>
<keyword evidence="1" id="KW-0812">Transmembrane</keyword>
<gene>
    <name evidence="2" type="ORF">LVY65_07505</name>
</gene>
<feature type="transmembrane region" description="Helical" evidence="1">
    <location>
        <begin position="6"/>
        <end position="27"/>
    </location>
</feature>
<organism evidence="2 3">
    <name type="scientific">Sphingomonas cremea</name>
    <dbReference type="NCBI Taxonomy" id="2904799"/>
    <lineage>
        <taxon>Bacteria</taxon>
        <taxon>Pseudomonadati</taxon>
        <taxon>Pseudomonadota</taxon>
        <taxon>Alphaproteobacteria</taxon>
        <taxon>Sphingomonadales</taxon>
        <taxon>Sphingomonadaceae</taxon>
        <taxon>Sphingomonas</taxon>
    </lineage>
</organism>